<dbReference type="STRING" id="566551.HMPREF0201_02322"/>
<dbReference type="EMBL" id="ATDT01000021">
    <property type="protein sequence ID" value="EPF16576.1"/>
    <property type="molecule type" value="Genomic_DNA"/>
</dbReference>
<organism evidence="1 2">
    <name type="scientific">Cedecea davisae DSM 4568</name>
    <dbReference type="NCBI Taxonomy" id="566551"/>
    <lineage>
        <taxon>Bacteria</taxon>
        <taxon>Pseudomonadati</taxon>
        <taxon>Pseudomonadota</taxon>
        <taxon>Gammaproteobacteria</taxon>
        <taxon>Enterobacterales</taxon>
        <taxon>Enterobacteriaceae</taxon>
        <taxon>Cedecea</taxon>
    </lineage>
</organism>
<comment type="caution">
    <text evidence="1">The sequence shown here is derived from an EMBL/GenBank/DDBJ whole genome shotgun (WGS) entry which is preliminary data.</text>
</comment>
<name>S3IVG5_9ENTR</name>
<dbReference type="AlphaFoldDB" id="S3IVG5"/>
<dbReference type="HOGENOM" id="CLU_3214025_0_0_6"/>
<gene>
    <name evidence="1" type="ORF">HMPREF0201_02322</name>
</gene>
<reference evidence="1 2" key="1">
    <citation type="submission" date="2013-04" db="EMBL/GenBank/DDBJ databases">
        <authorList>
            <person name="Weinstock G."/>
            <person name="Sodergren E."/>
            <person name="Lobos E.A."/>
            <person name="Fulton L."/>
            <person name="Fulton R."/>
            <person name="Courtney L."/>
            <person name="Fronick C."/>
            <person name="O'Laughlin M."/>
            <person name="Godfrey J."/>
            <person name="Wilson R.M."/>
            <person name="Miner T."/>
            <person name="Farmer C."/>
            <person name="Delehaunty K."/>
            <person name="Cordes M."/>
            <person name="Minx P."/>
            <person name="Tomlinson C."/>
            <person name="Chen J."/>
            <person name="Wollam A."/>
            <person name="Pepin K.H."/>
            <person name="Palsikar V.B."/>
            <person name="Zhang X."/>
            <person name="Suruliraj S."/>
            <person name="Perna N.T."/>
            <person name="Plunkett G."/>
            <person name="Warren W."/>
            <person name="Mitreva M."/>
            <person name="Mardis E.R."/>
            <person name="Wilson R.K."/>
        </authorList>
    </citation>
    <scope>NUCLEOTIDE SEQUENCE [LARGE SCALE GENOMIC DNA]</scope>
    <source>
        <strain evidence="1 2">DSM 4568</strain>
    </source>
</reference>
<proteinExistence type="predicted"/>
<protein>
    <submittedName>
        <fullName evidence="1">Uncharacterized protein</fullName>
    </submittedName>
</protein>
<evidence type="ECO:0000313" key="2">
    <source>
        <dbReference type="Proteomes" id="UP000014585"/>
    </source>
</evidence>
<dbReference type="Proteomes" id="UP000014585">
    <property type="component" value="Unassembled WGS sequence"/>
</dbReference>
<accession>S3IVG5</accession>
<evidence type="ECO:0000313" key="1">
    <source>
        <dbReference type="EMBL" id="EPF16576.1"/>
    </source>
</evidence>
<sequence length="44" mass="5023">MVNILIQRQFKPKYVIILARLWPDVKAATALSLACPESVIVTRR</sequence>